<dbReference type="AlphaFoldDB" id="A0A0M8P0U9"/>
<organism evidence="1 2">
    <name type="scientific">Penicillium nordicum</name>
    <dbReference type="NCBI Taxonomy" id="229535"/>
    <lineage>
        <taxon>Eukaryota</taxon>
        <taxon>Fungi</taxon>
        <taxon>Dikarya</taxon>
        <taxon>Ascomycota</taxon>
        <taxon>Pezizomycotina</taxon>
        <taxon>Eurotiomycetes</taxon>
        <taxon>Eurotiomycetidae</taxon>
        <taxon>Eurotiales</taxon>
        <taxon>Aspergillaceae</taxon>
        <taxon>Penicillium</taxon>
    </lineage>
</organism>
<dbReference type="Proteomes" id="UP000037696">
    <property type="component" value="Unassembled WGS sequence"/>
</dbReference>
<dbReference type="EMBL" id="LHQQ01000225">
    <property type="protein sequence ID" value="KOS38974.1"/>
    <property type="molecule type" value="Genomic_DNA"/>
</dbReference>
<protein>
    <submittedName>
        <fullName evidence="1">Uncharacterized protein</fullName>
    </submittedName>
</protein>
<feature type="non-terminal residue" evidence="1">
    <location>
        <position position="118"/>
    </location>
</feature>
<accession>A0A0M8P0U9</accession>
<name>A0A0M8P0U9_9EURO</name>
<gene>
    <name evidence="1" type="ORF">ACN38_g10210</name>
</gene>
<reference evidence="1 2" key="1">
    <citation type="submission" date="2015-08" db="EMBL/GenBank/DDBJ databases">
        <title>Genome sequencing of Penicillium nordicum.</title>
        <authorList>
            <person name="Nguyen H.D."/>
            <person name="Seifert K.A."/>
        </authorList>
    </citation>
    <scope>NUCLEOTIDE SEQUENCE [LARGE SCALE GENOMIC DNA]</scope>
    <source>
        <strain evidence="1 2">DAOMC 185683</strain>
    </source>
</reference>
<evidence type="ECO:0000313" key="1">
    <source>
        <dbReference type="EMBL" id="KOS38974.1"/>
    </source>
</evidence>
<dbReference type="OrthoDB" id="6162190at2759"/>
<comment type="caution">
    <text evidence="1">The sequence shown here is derived from an EMBL/GenBank/DDBJ whole genome shotgun (WGS) entry which is preliminary data.</text>
</comment>
<evidence type="ECO:0000313" key="2">
    <source>
        <dbReference type="Proteomes" id="UP000037696"/>
    </source>
</evidence>
<keyword evidence="2" id="KW-1185">Reference proteome</keyword>
<sequence length="118" mass="13826">MYLPIELQSQILYETLEICPLQDLWKLRAVNCMVPSCSCIANTIYPRHLRAIKYATRHITLFLVITSPPSSLLPSGSIYYFYTIHFIGSIQIHFRFSLDSLQIQFRFSSDSLQIQFRF</sequence>
<proteinExistence type="predicted"/>